<dbReference type="Proteomes" id="UP000239263">
    <property type="component" value="Unassembled WGS sequence"/>
</dbReference>
<evidence type="ECO:0000313" key="1">
    <source>
        <dbReference type="EMBL" id="PQJ89892.1"/>
    </source>
</evidence>
<sequence>MSGRMVLTSSLLILYEMPASNPKKYKRLMKRISLPYKTNKKQWVEAKTLGLNVVDYQRVLSQLANLSDKDDDLERLASKTILKIILTEESNPSLPYVNFKTGMIKNELIINLLATDDRTNLIGYLQMLCSTANTVTICDNYFANNWDNTQRLFTMILPRHKLKIKYVETPENIIGEKNSSKITQTFVSGIYNDWTVEQCELYKGSHDRYLKIESPEGTVELMISSGFDHIWKNNPKEITCVCRVIE</sequence>
<name>A0A2S7XFE5_9GAMM</name>
<gene>
    <name evidence="1" type="ORF">BTO22_09985</name>
</gene>
<reference evidence="1 2" key="1">
    <citation type="submission" date="2016-12" db="EMBL/GenBank/DDBJ databases">
        <title>Diversity of luminous bacteria.</title>
        <authorList>
            <person name="Yoshizawa S."/>
            <person name="Kogure K."/>
        </authorList>
    </citation>
    <scope>NUCLEOTIDE SEQUENCE [LARGE SCALE GENOMIC DNA]</scope>
    <source>
        <strain evidence="1 2">ATCC 33715</strain>
    </source>
</reference>
<dbReference type="EMBL" id="MSCO01000001">
    <property type="protein sequence ID" value="PQJ89892.1"/>
    <property type="molecule type" value="Genomic_DNA"/>
</dbReference>
<evidence type="ECO:0000313" key="2">
    <source>
        <dbReference type="Proteomes" id="UP000239263"/>
    </source>
</evidence>
<accession>A0A2S7XFE5</accession>
<organism evidence="1 2">
    <name type="scientific">Aliivibrio sifiae</name>
    <dbReference type="NCBI Taxonomy" id="566293"/>
    <lineage>
        <taxon>Bacteria</taxon>
        <taxon>Pseudomonadati</taxon>
        <taxon>Pseudomonadota</taxon>
        <taxon>Gammaproteobacteria</taxon>
        <taxon>Vibrionales</taxon>
        <taxon>Vibrionaceae</taxon>
        <taxon>Aliivibrio</taxon>
    </lineage>
</organism>
<comment type="caution">
    <text evidence="1">The sequence shown here is derived from an EMBL/GenBank/DDBJ whole genome shotgun (WGS) entry which is preliminary data.</text>
</comment>
<proteinExistence type="predicted"/>
<protein>
    <submittedName>
        <fullName evidence="1">Uncharacterized protein</fullName>
    </submittedName>
</protein>
<dbReference type="RefSeq" id="WP_105055341.1">
    <property type="nucleotide sequence ID" value="NZ_CAWNRT010000001.1"/>
</dbReference>
<dbReference type="AlphaFoldDB" id="A0A2S7XFE5"/>
<dbReference type="OrthoDB" id="6398151at2"/>